<dbReference type="GO" id="GO:0019867">
    <property type="term" value="C:outer membrane"/>
    <property type="evidence" value="ECO:0007669"/>
    <property type="project" value="InterPro"/>
</dbReference>
<keyword evidence="3" id="KW-0472">Membrane</keyword>
<organism evidence="5 6">
    <name type="scientific">Candidatus Carbonibacillus altaicus</name>
    <dbReference type="NCBI Taxonomy" id="2163959"/>
    <lineage>
        <taxon>Bacteria</taxon>
        <taxon>Bacillati</taxon>
        <taxon>Bacillota</taxon>
        <taxon>Bacilli</taxon>
        <taxon>Bacillales</taxon>
        <taxon>Candidatus Carbonibacillus</taxon>
    </lineage>
</organism>
<keyword evidence="3" id="KW-1133">Transmembrane helix</keyword>
<proteinExistence type="predicted"/>
<dbReference type="GO" id="GO:0009254">
    <property type="term" value="P:peptidoglycan turnover"/>
    <property type="evidence" value="ECO:0007669"/>
    <property type="project" value="InterPro"/>
</dbReference>
<evidence type="ECO:0000259" key="4">
    <source>
        <dbReference type="Pfam" id="PF06725"/>
    </source>
</evidence>
<evidence type="ECO:0000313" key="6">
    <source>
        <dbReference type="Proteomes" id="UP000244338"/>
    </source>
</evidence>
<reference evidence="6" key="1">
    <citation type="journal article" date="2018" name="Sci. Rep.">
        <title>Lignite coal burning seam in the remote Altai Mountains harbors a hydrogen-driven thermophilic microbial community.</title>
        <authorList>
            <person name="Kadnikov V.V."/>
            <person name="Mardanov A.V."/>
            <person name="Ivasenko D.A."/>
            <person name="Antsiferov D.V."/>
            <person name="Beletsky A.V."/>
            <person name="Karnachuk O.V."/>
            <person name="Ravin N.V."/>
        </authorList>
    </citation>
    <scope>NUCLEOTIDE SEQUENCE [LARGE SCALE GENOMIC DNA]</scope>
</reference>
<feature type="domain" description="3D" evidence="4">
    <location>
        <begin position="179"/>
        <end position="238"/>
    </location>
</feature>
<name>A0A2R6Y4Q0_9BACL</name>
<dbReference type="Pfam" id="PF06725">
    <property type="entry name" value="3D"/>
    <property type="match status" value="1"/>
</dbReference>
<accession>A0A2R6Y4Q0</accession>
<keyword evidence="3" id="KW-0812">Transmembrane</keyword>
<dbReference type="CDD" id="cd22786">
    <property type="entry name" value="DPBB_YuiC-like"/>
    <property type="match status" value="1"/>
</dbReference>
<feature type="compositionally biased region" description="Basic and acidic residues" evidence="2">
    <location>
        <begin position="64"/>
        <end position="79"/>
    </location>
</feature>
<dbReference type="SUPFAM" id="SSF50685">
    <property type="entry name" value="Barwin-like endoglucanases"/>
    <property type="match status" value="1"/>
</dbReference>
<feature type="region of interest" description="Disordered" evidence="2">
    <location>
        <begin position="109"/>
        <end position="131"/>
    </location>
</feature>
<evidence type="ECO:0000313" key="5">
    <source>
        <dbReference type="EMBL" id="PTQ57625.1"/>
    </source>
</evidence>
<evidence type="ECO:0000256" key="3">
    <source>
        <dbReference type="SAM" id="Phobius"/>
    </source>
</evidence>
<dbReference type="PANTHER" id="PTHR39160:SF4">
    <property type="entry name" value="RESUSCITATION-PROMOTING FACTOR RPFB"/>
    <property type="match status" value="1"/>
</dbReference>
<dbReference type="Gene3D" id="2.40.40.10">
    <property type="entry name" value="RlpA-like domain"/>
    <property type="match status" value="1"/>
</dbReference>
<sequence length="269" mass="29720">MEKGSVWTPWQHALAILGLVIWGIFWMDRIESVTHIPGTTAATFSTVESVIVSTEVPTGVANDGDSKRHTKKGQEKERQNIPLNIRSKELKVSIDQKIHHSADLLPADMLTGDADDAPDPNPQLLQDPHPDLSVFADYPRRTVLATGYTAGRESTGKDVGHPEYGMTYSGVKVRRDHFSTIAADLNVFPLGTILYIPDYGYGVVADTGSKVKGEHIDLYFPTIEEVYRQWGKKTVEVIEIEKGKGQVTEAMMDALNSAVIRPEDADKHP</sequence>
<evidence type="ECO:0000256" key="2">
    <source>
        <dbReference type="SAM" id="MobiDB-lite"/>
    </source>
</evidence>
<dbReference type="GO" id="GO:0004553">
    <property type="term" value="F:hydrolase activity, hydrolyzing O-glycosyl compounds"/>
    <property type="evidence" value="ECO:0007669"/>
    <property type="project" value="InterPro"/>
</dbReference>
<dbReference type="InterPro" id="IPR051933">
    <property type="entry name" value="Resuscitation_pf_RpfB"/>
</dbReference>
<feature type="transmembrane region" description="Helical" evidence="3">
    <location>
        <begin position="6"/>
        <end position="27"/>
    </location>
</feature>
<evidence type="ECO:0000256" key="1">
    <source>
        <dbReference type="ARBA" id="ARBA00022729"/>
    </source>
</evidence>
<dbReference type="Proteomes" id="UP000244338">
    <property type="component" value="Unassembled WGS sequence"/>
</dbReference>
<feature type="region of interest" description="Disordered" evidence="2">
    <location>
        <begin position="58"/>
        <end position="82"/>
    </location>
</feature>
<comment type="caution">
    <text evidence="5">The sequence shown here is derived from an EMBL/GenBank/DDBJ whole genome shotgun (WGS) entry which is preliminary data.</text>
</comment>
<dbReference type="AlphaFoldDB" id="A0A2R6Y4Q0"/>
<dbReference type="InterPro" id="IPR010611">
    <property type="entry name" value="3D_dom"/>
</dbReference>
<gene>
    <name evidence="5" type="ORF">BSOLF_1169</name>
</gene>
<dbReference type="InterPro" id="IPR036908">
    <property type="entry name" value="RlpA-like_sf"/>
</dbReference>
<dbReference type="PANTHER" id="PTHR39160">
    <property type="entry name" value="CELL WALL-BINDING PROTEIN YOCH"/>
    <property type="match status" value="1"/>
</dbReference>
<keyword evidence="1" id="KW-0732">Signal</keyword>
<dbReference type="EMBL" id="PEBX01000004">
    <property type="protein sequence ID" value="PTQ57625.1"/>
    <property type="molecule type" value="Genomic_DNA"/>
</dbReference>
<protein>
    <recommendedName>
        <fullName evidence="4">3D domain-containing protein</fullName>
    </recommendedName>
</protein>